<dbReference type="InterPro" id="IPR027385">
    <property type="entry name" value="Beta-barrel_OMP"/>
</dbReference>
<name>A0A1I0R0K6_9BACT</name>
<organism evidence="4 5">
    <name type="scientific">Roseivirga pacifica</name>
    <dbReference type="NCBI Taxonomy" id="1267423"/>
    <lineage>
        <taxon>Bacteria</taxon>
        <taxon>Pseudomonadati</taxon>
        <taxon>Bacteroidota</taxon>
        <taxon>Cytophagia</taxon>
        <taxon>Cytophagales</taxon>
        <taxon>Roseivirgaceae</taxon>
        <taxon>Roseivirga</taxon>
    </lineage>
</organism>
<keyword evidence="5" id="KW-1185">Reference proteome</keyword>
<dbReference type="EMBL" id="FOIR01000002">
    <property type="protein sequence ID" value="SEW33562.1"/>
    <property type="molecule type" value="Genomic_DNA"/>
</dbReference>
<evidence type="ECO:0000313" key="5">
    <source>
        <dbReference type="Proteomes" id="UP000199437"/>
    </source>
</evidence>
<evidence type="ECO:0000313" key="4">
    <source>
        <dbReference type="EMBL" id="SEW33562.1"/>
    </source>
</evidence>
<dbReference type="RefSeq" id="WP_090259399.1">
    <property type="nucleotide sequence ID" value="NZ_FOIR01000002.1"/>
</dbReference>
<reference evidence="5" key="1">
    <citation type="submission" date="2016-10" db="EMBL/GenBank/DDBJ databases">
        <authorList>
            <person name="Varghese N."/>
            <person name="Submissions S."/>
        </authorList>
    </citation>
    <scope>NUCLEOTIDE SEQUENCE [LARGE SCALE GENOMIC DNA]</scope>
    <source>
        <strain evidence="5">CGMCC 1.12402</strain>
    </source>
</reference>
<proteinExistence type="predicted"/>
<gene>
    <name evidence="4" type="ORF">SAMN05216290_3025</name>
</gene>
<dbReference type="Proteomes" id="UP000199437">
    <property type="component" value="Unassembled WGS sequence"/>
</dbReference>
<dbReference type="GeneID" id="99987706"/>
<evidence type="ECO:0000259" key="3">
    <source>
        <dbReference type="Pfam" id="PF13505"/>
    </source>
</evidence>
<dbReference type="Gene3D" id="2.40.160.20">
    <property type="match status" value="1"/>
</dbReference>
<evidence type="ECO:0000256" key="2">
    <source>
        <dbReference type="SAM" id="SignalP"/>
    </source>
</evidence>
<evidence type="ECO:0000256" key="1">
    <source>
        <dbReference type="ARBA" id="ARBA00022729"/>
    </source>
</evidence>
<feature type="chain" id="PRO_5011543128" evidence="2">
    <location>
        <begin position="19"/>
        <end position="220"/>
    </location>
</feature>
<feature type="domain" description="Outer membrane protein beta-barrel" evidence="3">
    <location>
        <begin position="8"/>
        <end position="217"/>
    </location>
</feature>
<dbReference type="InterPro" id="IPR011250">
    <property type="entry name" value="OMP/PagP_B-barrel"/>
</dbReference>
<protein>
    <submittedName>
        <fullName evidence="4">Outer membrane protein beta-barrel domain-containing protein</fullName>
    </submittedName>
</protein>
<dbReference type="STRING" id="1267423.SAMN05216290_3025"/>
<dbReference type="SUPFAM" id="SSF56925">
    <property type="entry name" value="OMPA-like"/>
    <property type="match status" value="1"/>
</dbReference>
<dbReference type="Pfam" id="PF13505">
    <property type="entry name" value="OMP_b-brl"/>
    <property type="match status" value="1"/>
</dbReference>
<accession>A0A1I0R0K6</accession>
<dbReference type="AlphaFoldDB" id="A0A1I0R0K6"/>
<sequence length="220" mass="24994">MKNTITFLLLLISTLAFSQQGQIQFGINYSEDNIAGSDYLITDGNANGYSLSNREHNYTLGLSFQYGFTENFSLITGVSYNSKDVKGGYNCATCYYNDLAITNYFVIPVGMKQRYLAIPIIVQFAPLHTRLYPTIHAGIVNNFSVENEFENEQSYLQEGQFGLGVGYKITKHLNVELQYAYRTAFTKVYQDLDVQPAYTYYEPNKLNTNSVGLRVNYILK</sequence>
<keyword evidence="1 2" id="KW-0732">Signal</keyword>
<feature type="signal peptide" evidence="2">
    <location>
        <begin position="1"/>
        <end position="18"/>
    </location>
</feature>